<keyword evidence="3 4" id="KW-0808">Transferase</keyword>
<evidence type="ECO:0000256" key="4">
    <source>
        <dbReference type="RuleBase" id="RU000481"/>
    </source>
</evidence>
<dbReference type="EC" id="2.6.1.-" evidence="4"/>
<dbReference type="PANTHER" id="PTHR42832:SF3">
    <property type="entry name" value="L-GLUTAMINE--4-(METHYLSULFANYL)-2-OXOBUTANOATE AMINOTRANSFERASE"/>
    <property type="match status" value="1"/>
</dbReference>
<proteinExistence type="inferred from homology"/>
<reference evidence="6 7" key="1">
    <citation type="submission" date="2018-10" db="EMBL/GenBank/DDBJ databases">
        <title>Oceanobacillus sp. YLB-02 draft genome.</title>
        <authorList>
            <person name="Yu L."/>
        </authorList>
    </citation>
    <scope>NUCLEOTIDE SEQUENCE [LARGE SCALE GENOMIC DNA]</scope>
    <source>
        <strain evidence="6 7">YLB-02</strain>
    </source>
</reference>
<comment type="similarity">
    <text evidence="4">Belongs to the class-I pyridoxal-phosphate-dependent aminotransferase family.</text>
</comment>
<dbReference type="InterPro" id="IPR015424">
    <property type="entry name" value="PyrdxlP-dep_Trfase"/>
</dbReference>
<evidence type="ECO:0000313" key="6">
    <source>
        <dbReference type="EMBL" id="RLL47765.1"/>
    </source>
</evidence>
<dbReference type="CDD" id="cd00609">
    <property type="entry name" value="AAT_like"/>
    <property type="match status" value="1"/>
</dbReference>
<dbReference type="GO" id="GO:0030170">
    <property type="term" value="F:pyridoxal phosphate binding"/>
    <property type="evidence" value="ECO:0007669"/>
    <property type="project" value="InterPro"/>
</dbReference>
<dbReference type="InterPro" id="IPR015421">
    <property type="entry name" value="PyrdxlP-dep_Trfase_major"/>
</dbReference>
<dbReference type="InterPro" id="IPR004838">
    <property type="entry name" value="NHTrfase_class1_PyrdxlP-BS"/>
</dbReference>
<dbReference type="Gene3D" id="3.90.1150.10">
    <property type="entry name" value="Aspartate Aminotransferase, domain 1"/>
    <property type="match status" value="1"/>
</dbReference>
<name>A0A498DE21_9BACI</name>
<evidence type="ECO:0000256" key="1">
    <source>
        <dbReference type="ARBA" id="ARBA00001933"/>
    </source>
</evidence>
<evidence type="ECO:0000256" key="2">
    <source>
        <dbReference type="ARBA" id="ARBA00022576"/>
    </source>
</evidence>
<dbReference type="PROSITE" id="PS00105">
    <property type="entry name" value="AA_TRANSFER_CLASS_1"/>
    <property type="match status" value="1"/>
</dbReference>
<dbReference type="AlphaFoldDB" id="A0A498DE21"/>
<gene>
    <name evidence="6" type="ORF">D8M04_00335</name>
</gene>
<sequence>MLYVSNKIKNLPEYVFSEFQRQKEALQEKGIDVIDLGIGAPDLPTPSFIYDVLAQEAKKQASHRYSPFNGSYEFRSAVADFYKKQFDVDLDPDTEVLTLIGSKEGIVHFIQAVINEGDKVIIPDPGYPAYQMGVQLAGGQNVLLPLDTNKGFVPRYDLLSEADKKQAKLMFLNYPNNPTASTVEINTYKEAISFVKKHKIILAHDAAYQLVTFGEYKSPSVLQVQDAKKYAVEFGSLSKSFNMTGWRIGYVVGNKEMIQALANLKSNIDTSQFLPIQKAAAAAMRSDLKAVAENNLIFQSRMEKLQKALEELGIESEKPKGSIFIWAKVPVGYSSSSFANKLLEEAGIMVTPGTAFGLGGEGYIRISLSVAEERLDEVIRRLRRLSSKEAP</sequence>
<dbReference type="PANTHER" id="PTHR42832">
    <property type="entry name" value="AMINO ACID AMINOTRANSFERASE"/>
    <property type="match status" value="1"/>
</dbReference>
<evidence type="ECO:0000256" key="3">
    <source>
        <dbReference type="ARBA" id="ARBA00022679"/>
    </source>
</evidence>
<accession>A0A498DE21</accession>
<organism evidence="6 7">
    <name type="scientific">Oceanobacillus piezotolerans</name>
    <dbReference type="NCBI Taxonomy" id="2448030"/>
    <lineage>
        <taxon>Bacteria</taxon>
        <taxon>Bacillati</taxon>
        <taxon>Bacillota</taxon>
        <taxon>Bacilli</taxon>
        <taxon>Bacillales</taxon>
        <taxon>Bacillaceae</taxon>
        <taxon>Oceanobacillus</taxon>
    </lineage>
</organism>
<keyword evidence="7" id="KW-1185">Reference proteome</keyword>
<comment type="caution">
    <text evidence="6">The sequence shown here is derived from an EMBL/GenBank/DDBJ whole genome shotgun (WGS) entry which is preliminary data.</text>
</comment>
<dbReference type="InterPro" id="IPR050881">
    <property type="entry name" value="LL-DAP_aminotransferase"/>
</dbReference>
<dbReference type="GO" id="GO:0008483">
    <property type="term" value="F:transaminase activity"/>
    <property type="evidence" value="ECO:0007669"/>
    <property type="project" value="UniProtKB-KW"/>
</dbReference>
<keyword evidence="2 4" id="KW-0032">Aminotransferase</keyword>
<comment type="cofactor">
    <cofactor evidence="1 4">
        <name>pyridoxal 5'-phosphate</name>
        <dbReference type="ChEBI" id="CHEBI:597326"/>
    </cofactor>
</comment>
<evidence type="ECO:0000313" key="7">
    <source>
        <dbReference type="Proteomes" id="UP000270219"/>
    </source>
</evidence>
<dbReference type="Proteomes" id="UP000270219">
    <property type="component" value="Unassembled WGS sequence"/>
</dbReference>
<feature type="domain" description="Aminotransferase class I/classII large" evidence="5">
    <location>
        <begin position="32"/>
        <end position="382"/>
    </location>
</feature>
<evidence type="ECO:0000259" key="5">
    <source>
        <dbReference type="Pfam" id="PF00155"/>
    </source>
</evidence>
<dbReference type="Pfam" id="PF00155">
    <property type="entry name" value="Aminotran_1_2"/>
    <property type="match status" value="1"/>
</dbReference>
<dbReference type="InterPro" id="IPR004839">
    <property type="entry name" value="Aminotransferase_I/II_large"/>
</dbReference>
<dbReference type="EMBL" id="RCHR01000001">
    <property type="protein sequence ID" value="RLL47765.1"/>
    <property type="molecule type" value="Genomic_DNA"/>
</dbReference>
<dbReference type="SUPFAM" id="SSF53383">
    <property type="entry name" value="PLP-dependent transferases"/>
    <property type="match status" value="1"/>
</dbReference>
<dbReference type="InterPro" id="IPR015422">
    <property type="entry name" value="PyrdxlP-dep_Trfase_small"/>
</dbReference>
<dbReference type="OrthoDB" id="9802328at2"/>
<protein>
    <recommendedName>
        <fullName evidence="4">Aminotransferase</fullName>
        <ecNumber evidence="4">2.6.1.-</ecNumber>
    </recommendedName>
</protein>
<dbReference type="Gene3D" id="3.40.640.10">
    <property type="entry name" value="Type I PLP-dependent aspartate aminotransferase-like (Major domain)"/>
    <property type="match status" value="1"/>
</dbReference>